<protein>
    <submittedName>
        <fullName evidence="1">Uncharacterized protein</fullName>
    </submittedName>
</protein>
<dbReference type="EMBL" id="LAZR01001752">
    <property type="protein sequence ID" value="KKN39639.1"/>
    <property type="molecule type" value="Genomic_DNA"/>
</dbReference>
<sequence length="383" mass="44364">MENLTLTDQERAAFYQKITKNRALDYFFVFDNVPLHFIYRDKVIPGELTELEKRNKVVTETLWLDAYNINIVGNAAYPFLYRGMVLQMALQTYLMGVKYFVPAAEDSNRVYTTAEAVQTNFNAWMERTGWVILENSRKSTPKASWKSFLGNPDRTVRIGSLIPVGNQILTEIIVTWSKDGVLKETTFGVVLLYDVDGTVLMDRSYIDLDNWPSSHGRREQGTEGTGYQPQEAGVTDRLYDYQKTRQLEVKLSDLEKRNLSIIEDKWLEAYNIGFNTKIFHPERFRMQLPPQKCSYNLKIAKEIEIIVKEEAPDRNMHLAMSYAKGNQVVVEGIISWSEKGVFRETPFMSFLLLDKDGLIIRDRRHLTLQNWPGADKMKERLGL</sequence>
<dbReference type="AlphaFoldDB" id="A0A0F9QAV6"/>
<evidence type="ECO:0000313" key="1">
    <source>
        <dbReference type="EMBL" id="KKN39639.1"/>
    </source>
</evidence>
<reference evidence="1" key="1">
    <citation type="journal article" date="2015" name="Nature">
        <title>Complex archaea that bridge the gap between prokaryotes and eukaryotes.</title>
        <authorList>
            <person name="Spang A."/>
            <person name="Saw J.H."/>
            <person name="Jorgensen S.L."/>
            <person name="Zaremba-Niedzwiedzka K."/>
            <person name="Martijn J."/>
            <person name="Lind A.E."/>
            <person name="van Eijk R."/>
            <person name="Schleper C."/>
            <person name="Guy L."/>
            <person name="Ettema T.J."/>
        </authorList>
    </citation>
    <scope>NUCLEOTIDE SEQUENCE</scope>
</reference>
<accession>A0A0F9QAV6</accession>
<name>A0A0F9QAV6_9ZZZZ</name>
<proteinExistence type="predicted"/>
<organism evidence="1">
    <name type="scientific">marine sediment metagenome</name>
    <dbReference type="NCBI Taxonomy" id="412755"/>
    <lineage>
        <taxon>unclassified sequences</taxon>
        <taxon>metagenomes</taxon>
        <taxon>ecological metagenomes</taxon>
    </lineage>
</organism>
<comment type="caution">
    <text evidence="1">The sequence shown here is derived from an EMBL/GenBank/DDBJ whole genome shotgun (WGS) entry which is preliminary data.</text>
</comment>
<gene>
    <name evidence="1" type="ORF">LCGC14_0741440</name>
</gene>